<sequence>LPSSSSYSSTYLALELMDGCVGRIKEGKGKGDGCYTITQSDLTSPSHRIVLVVMTPLLECVSKEGGGGNETVDGQGKSGGKDKKGGRKKKGWKKGGGMLGGVVKR</sequence>
<keyword evidence="3" id="KW-1185">Reference proteome</keyword>
<feature type="non-terminal residue" evidence="2">
    <location>
        <position position="1"/>
    </location>
</feature>
<proteinExistence type="predicted"/>
<reference evidence="2" key="1">
    <citation type="submission" date="2022-07" db="EMBL/GenBank/DDBJ databases">
        <title>Genome analysis of Parmales, a sister group of diatoms, reveals the evolutionary specialization of diatoms from phago-mixotrophs to photoautotrophs.</title>
        <authorList>
            <person name="Ban H."/>
            <person name="Sato S."/>
            <person name="Yoshikawa S."/>
            <person name="Kazumasa Y."/>
            <person name="Nakamura Y."/>
            <person name="Ichinomiya M."/>
            <person name="Saitoh K."/>
            <person name="Sato N."/>
            <person name="Blanc-Mathieu R."/>
            <person name="Endo H."/>
            <person name="Kuwata A."/>
            <person name="Ogata H."/>
        </authorList>
    </citation>
    <scope>NUCLEOTIDE SEQUENCE</scope>
</reference>
<feature type="compositionally biased region" description="Basic residues" evidence="1">
    <location>
        <begin position="84"/>
        <end position="93"/>
    </location>
</feature>
<dbReference type="AlphaFoldDB" id="A0A9W7DR40"/>
<gene>
    <name evidence="2" type="ORF">TrRE_jg8393</name>
</gene>
<comment type="caution">
    <text evidence="2">The sequence shown here is derived from an EMBL/GenBank/DDBJ whole genome shotgun (WGS) entry which is preliminary data.</text>
</comment>
<evidence type="ECO:0000313" key="3">
    <source>
        <dbReference type="Proteomes" id="UP001165082"/>
    </source>
</evidence>
<accession>A0A9W7DR40</accession>
<organism evidence="2 3">
    <name type="scientific">Triparma retinervis</name>
    <dbReference type="NCBI Taxonomy" id="2557542"/>
    <lineage>
        <taxon>Eukaryota</taxon>
        <taxon>Sar</taxon>
        <taxon>Stramenopiles</taxon>
        <taxon>Ochrophyta</taxon>
        <taxon>Bolidophyceae</taxon>
        <taxon>Parmales</taxon>
        <taxon>Triparmaceae</taxon>
        <taxon>Triparma</taxon>
    </lineage>
</organism>
<dbReference type="Proteomes" id="UP001165082">
    <property type="component" value="Unassembled WGS sequence"/>
</dbReference>
<feature type="compositionally biased region" description="Gly residues" evidence="1">
    <location>
        <begin position="94"/>
        <end position="105"/>
    </location>
</feature>
<evidence type="ECO:0000313" key="2">
    <source>
        <dbReference type="EMBL" id="GMH51602.1"/>
    </source>
</evidence>
<evidence type="ECO:0000256" key="1">
    <source>
        <dbReference type="SAM" id="MobiDB-lite"/>
    </source>
</evidence>
<protein>
    <submittedName>
        <fullName evidence="2">Uncharacterized protein</fullName>
    </submittedName>
</protein>
<feature type="region of interest" description="Disordered" evidence="1">
    <location>
        <begin position="63"/>
        <end position="105"/>
    </location>
</feature>
<dbReference type="EMBL" id="BRXZ01000709">
    <property type="protein sequence ID" value="GMH51602.1"/>
    <property type="molecule type" value="Genomic_DNA"/>
</dbReference>
<name>A0A9W7DR40_9STRA</name>